<protein>
    <recommendedName>
        <fullName evidence="3">Peptidase</fullName>
    </recommendedName>
</protein>
<gene>
    <name evidence="1" type="ORF">HKT18_01525</name>
</gene>
<dbReference type="PANTHER" id="PTHR38477:SF1">
    <property type="entry name" value="MUREIN L,D-TRANSPEPTIDASE CATALYTIC DOMAIN FAMILY PROTEIN"/>
    <property type="match status" value="1"/>
</dbReference>
<evidence type="ECO:0000313" key="1">
    <source>
        <dbReference type="EMBL" id="NNT70883.1"/>
    </source>
</evidence>
<dbReference type="Proteomes" id="UP000536509">
    <property type="component" value="Unassembled WGS sequence"/>
</dbReference>
<dbReference type="AlphaFoldDB" id="A0A7Y3R6M6"/>
<accession>A0A7Y3R6M6</accession>
<evidence type="ECO:0000313" key="2">
    <source>
        <dbReference type="Proteomes" id="UP000536509"/>
    </source>
</evidence>
<sequence length="203" mass="23478">MLGCFTLTVFFFGYQFISKKPFKTHSIAVTSEDTINRRLQQQAESLKTFIKKNSEYNSDLVFLIDMKIKSGENRFFVYDLKEHKIKDQGLVAHGSGSETGSENQLKFSNIPNSNTTSLGKYAIGHHYVGKFGKAYKLYGLDKTNDKAFERFIVLHYYDKVPYEQQSEPICNSLGCPMVNEKFFNRLEKILDNAEKKILLNIYY</sequence>
<dbReference type="EMBL" id="JABEVX010000001">
    <property type="protein sequence ID" value="NNT70883.1"/>
    <property type="molecule type" value="Genomic_DNA"/>
</dbReference>
<reference evidence="1 2" key="1">
    <citation type="submission" date="2020-05" db="EMBL/GenBank/DDBJ databases">
        <title>Draft genome of Flavobacterium sp. IMCC34852.</title>
        <authorList>
            <person name="Song J."/>
            <person name="Cho J.-C."/>
        </authorList>
    </citation>
    <scope>NUCLEOTIDE SEQUENCE [LARGE SCALE GENOMIC DNA]</scope>
    <source>
        <strain evidence="1 2">IMCC34852</strain>
    </source>
</reference>
<name>A0A7Y3R6M6_9FLAO</name>
<proteinExistence type="predicted"/>
<dbReference type="Pfam" id="PF13645">
    <property type="entry name" value="YkuD_2"/>
    <property type="match status" value="1"/>
</dbReference>
<evidence type="ECO:0008006" key="3">
    <source>
        <dbReference type="Google" id="ProtNLM"/>
    </source>
</evidence>
<organism evidence="1 2">
    <name type="scientific">Flavobacterium rivulicola</name>
    <dbReference type="NCBI Taxonomy" id="2732161"/>
    <lineage>
        <taxon>Bacteria</taxon>
        <taxon>Pseudomonadati</taxon>
        <taxon>Bacteroidota</taxon>
        <taxon>Flavobacteriia</taxon>
        <taxon>Flavobacteriales</taxon>
        <taxon>Flavobacteriaceae</taxon>
        <taxon>Flavobacterium</taxon>
    </lineage>
</organism>
<keyword evidence="2" id="KW-1185">Reference proteome</keyword>
<dbReference type="InterPro" id="IPR032676">
    <property type="entry name" value="YkuD_2"/>
</dbReference>
<comment type="caution">
    <text evidence="1">The sequence shown here is derived from an EMBL/GenBank/DDBJ whole genome shotgun (WGS) entry which is preliminary data.</text>
</comment>
<dbReference type="PANTHER" id="PTHR38477">
    <property type="entry name" value="HYPOTHETICAL EXPORTED PROTEIN"/>
    <property type="match status" value="1"/>
</dbReference>